<reference evidence="9" key="1">
    <citation type="journal article" date="2020" name="Stud. Mycol.">
        <title>101 Dothideomycetes genomes: a test case for predicting lifestyles and emergence of pathogens.</title>
        <authorList>
            <person name="Haridas S."/>
            <person name="Albert R."/>
            <person name="Binder M."/>
            <person name="Bloem J."/>
            <person name="Labutti K."/>
            <person name="Salamov A."/>
            <person name="Andreopoulos B."/>
            <person name="Baker S."/>
            <person name="Barry K."/>
            <person name="Bills G."/>
            <person name="Bluhm B."/>
            <person name="Cannon C."/>
            <person name="Castanera R."/>
            <person name="Culley D."/>
            <person name="Daum C."/>
            <person name="Ezra D."/>
            <person name="Gonzalez J."/>
            <person name="Henrissat B."/>
            <person name="Kuo A."/>
            <person name="Liang C."/>
            <person name="Lipzen A."/>
            <person name="Lutzoni F."/>
            <person name="Magnuson J."/>
            <person name="Mondo S."/>
            <person name="Nolan M."/>
            <person name="Ohm R."/>
            <person name="Pangilinan J."/>
            <person name="Park H.-J."/>
            <person name="Ramirez L."/>
            <person name="Alfaro M."/>
            <person name="Sun H."/>
            <person name="Tritt A."/>
            <person name="Yoshinaga Y."/>
            <person name="Zwiers L.-H."/>
            <person name="Turgeon B."/>
            <person name="Goodwin S."/>
            <person name="Spatafora J."/>
            <person name="Crous P."/>
            <person name="Grigoriev I."/>
        </authorList>
    </citation>
    <scope>NUCLEOTIDE SEQUENCE</scope>
    <source>
        <strain evidence="9">CBS 122368</strain>
    </source>
</reference>
<dbReference type="SUPFAM" id="SSF75445">
    <property type="entry name" value="D-ribose-5-phosphate isomerase (RpiA), lid domain"/>
    <property type="match status" value="1"/>
</dbReference>
<dbReference type="GO" id="GO:0004751">
    <property type="term" value="F:ribose-5-phosphate isomerase activity"/>
    <property type="evidence" value="ECO:0007669"/>
    <property type="project" value="UniProtKB-EC"/>
</dbReference>
<dbReference type="EC" id="5.3.1.6" evidence="4"/>
<dbReference type="RefSeq" id="XP_033683852.1">
    <property type="nucleotide sequence ID" value="XM_033828960.1"/>
</dbReference>
<accession>A0A6A6IFJ3</accession>
<comment type="pathway">
    <text evidence="2">Carbohydrate degradation; pentose phosphate pathway; D-ribose 5-phosphate from D-ribulose 5-phosphate (non-oxidative stage): step 1/1.</text>
</comment>
<protein>
    <recommendedName>
        <fullName evidence="5">Ribose-5-phosphate isomerase</fullName>
        <ecNumber evidence="4">5.3.1.6</ecNumber>
    </recommendedName>
    <alternativeName>
        <fullName evidence="8">D-ribose-5-phosphate ketol-isomerase</fullName>
    </alternativeName>
    <alternativeName>
        <fullName evidence="7">Phosphoriboisomerase</fullName>
    </alternativeName>
</protein>
<dbReference type="Pfam" id="PF06026">
    <property type="entry name" value="Rib_5-P_isom_A"/>
    <property type="match status" value="1"/>
</dbReference>
<proteinExistence type="inferred from homology"/>
<dbReference type="FunFam" id="3.40.50.1360:FF:000014">
    <property type="entry name" value="Ribose 5-phosphate isomerase"/>
    <property type="match status" value="1"/>
</dbReference>
<sequence>MTDVNIESAKRAAGKQAVADHFDPSASHVGIGSGTTIVYVVEAIKESSTNPQIRFVPTGYQSRQVIVQAGLTPIAFDSLPEDTMLDIAFDGADEVDVELNCIKGGGACLFQEKLVAERAKKFICVADYRKKQDRLLTNWPTIPIEVAPISVPTVLHSLRVLGSSNPKLRTTLLEKSGPLKTDQDFFIIDAPFPKLLIAEDIAAGKGKGDGSDGTWEVNKLSEAIKALTGVLEVGIFSGLNGPDADAISGKEGVKTVTSGQKPVAVYFGMSDGSVEVRTAKQ</sequence>
<dbReference type="Gene3D" id="3.40.50.1360">
    <property type="match status" value="1"/>
</dbReference>
<dbReference type="SUPFAM" id="SSF100950">
    <property type="entry name" value="NagB/RpiA/CoA transferase-like"/>
    <property type="match status" value="1"/>
</dbReference>
<dbReference type="GO" id="GO:0006014">
    <property type="term" value="P:D-ribose metabolic process"/>
    <property type="evidence" value="ECO:0007669"/>
    <property type="project" value="TreeGrafter"/>
</dbReference>
<dbReference type="OrthoDB" id="1555531at2759"/>
<dbReference type="InterPro" id="IPR037171">
    <property type="entry name" value="NagB/RpiA_transferase-like"/>
</dbReference>
<gene>
    <name evidence="9" type="ORF">BU26DRAFT_519054</name>
</gene>
<evidence type="ECO:0000256" key="5">
    <source>
        <dbReference type="ARBA" id="ARBA00019150"/>
    </source>
</evidence>
<comment type="catalytic activity">
    <reaction evidence="1">
        <text>aldehydo-D-ribose 5-phosphate = D-ribulose 5-phosphate</text>
        <dbReference type="Rhea" id="RHEA:14657"/>
        <dbReference type="ChEBI" id="CHEBI:58121"/>
        <dbReference type="ChEBI" id="CHEBI:58273"/>
        <dbReference type="EC" id="5.3.1.6"/>
    </reaction>
</comment>
<evidence type="ECO:0000313" key="9">
    <source>
        <dbReference type="EMBL" id="KAF2248848.1"/>
    </source>
</evidence>
<dbReference type="GO" id="GO:0005737">
    <property type="term" value="C:cytoplasm"/>
    <property type="evidence" value="ECO:0007669"/>
    <property type="project" value="TreeGrafter"/>
</dbReference>
<dbReference type="PANTHER" id="PTHR11934">
    <property type="entry name" value="RIBOSE-5-PHOSPHATE ISOMERASE"/>
    <property type="match status" value="1"/>
</dbReference>
<evidence type="ECO:0000256" key="2">
    <source>
        <dbReference type="ARBA" id="ARBA00004988"/>
    </source>
</evidence>
<dbReference type="Gene3D" id="3.30.70.260">
    <property type="match status" value="1"/>
</dbReference>
<dbReference type="UniPathway" id="UPA00115">
    <property type="reaction ID" value="UER00412"/>
</dbReference>
<dbReference type="AlphaFoldDB" id="A0A6A6IFJ3"/>
<evidence type="ECO:0000256" key="7">
    <source>
        <dbReference type="ARBA" id="ARBA00029734"/>
    </source>
</evidence>
<evidence type="ECO:0000256" key="6">
    <source>
        <dbReference type="ARBA" id="ARBA00023235"/>
    </source>
</evidence>
<evidence type="ECO:0000256" key="1">
    <source>
        <dbReference type="ARBA" id="ARBA00001713"/>
    </source>
</evidence>
<evidence type="ECO:0000313" key="10">
    <source>
        <dbReference type="Proteomes" id="UP000800094"/>
    </source>
</evidence>
<dbReference type="EMBL" id="ML987195">
    <property type="protein sequence ID" value="KAF2248848.1"/>
    <property type="molecule type" value="Genomic_DNA"/>
</dbReference>
<keyword evidence="10" id="KW-1185">Reference proteome</keyword>
<evidence type="ECO:0000256" key="3">
    <source>
        <dbReference type="ARBA" id="ARBA00008088"/>
    </source>
</evidence>
<organism evidence="9 10">
    <name type="scientific">Trematosphaeria pertusa</name>
    <dbReference type="NCBI Taxonomy" id="390896"/>
    <lineage>
        <taxon>Eukaryota</taxon>
        <taxon>Fungi</taxon>
        <taxon>Dikarya</taxon>
        <taxon>Ascomycota</taxon>
        <taxon>Pezizomycotina</taxon>
        <taxon>Dothideomycetes</taxon>
        <taxon>Pleosporomycetidae</taxon>
        <taxon>Pleosporales</taxon>
        <taxon>Massarineae</taxon>
        <taxon>Trematosphaeriaceae</taxon>
        <taxon>Trematosphaeria</taxon>
    </lineage>
</organism>
<comment type="similarity">
    <text evidence="3">Belongs to the ribose 5-phosphate isomerase family.</text>
</comment>
<keyword evidence="6 9" id="KW-0413">Isomerase</keyword>
<name>A0A6A6IFJ3_9PLEO</name>
<dbReference type="Proteomes" id="UP000800094">
    <property type="component" value="Unassembled WGS sequence"/>
</dbReference>
<evidence type="ECO:0000256" key="4">
    <source>
        <dbReference type="ARBA" id="ARBA00011959"/>
    </source>
</evidence>
<dbReference type="CDD" id="cd01398">
    <property type="entry name" value="RPI_A"/>
    <property type="match status" value="1"/>
</dbReference>
<dbReference type="PANTHER" id="PTHR11934:SF0">
    <property type="entry name" value="RIBOSE-5-PHOSPHATE ISOMERASE"/>
    <property type="match status" value="1"/>
</dbReference>
<dbReference type="GeneID" id="54582290"/>
<dbReference type="GO" id="GO:0009052">
    <property type="term" value="P:pentose-phosphate shunt, non-oxidative branch"/>
    <property type="evidence" value="ECO:0007669"/>
    <property type="project" value="InterPro"/>
</dbReference>
<dbReference type="InterPro" id="IPR004788">
    <property type="entry name" value="Ribose5P_isomerase_type_A"/>
</dbReference>
<dbReference type="NCBIfam" id="TIGR00021">
    <property type="entry name" value="rpiA"/>
    <property type="match status" value="1"/>
</dbReference>
<evidence type="ECO:0000256" key="8">
    <source>
        <dbReference type="ARBA" id="ARBA00032273"/>
    </source>
</evidence>